<dbReference type="AlphaFoldDB" id="A0A1C2DRP9"/>
<feature type="transmembrane region" description="Helical" evidence="6">
    <location>
        <begin position="207"/>
        <end position="228"/>
    </location>
</feature>
<feature type="domain" description="EamA" evidence="7">
    <location>
        <begin position="2"/>
        <end position="131"/>
    </location>
</feature>
<evidence type="ECO:0000256" key="1">
    <source>
        <dbReference type="ARBA" id="ARBA00004651"/>
    </source>
</evidence>
<proteinExistence type="predicted"/>
<dbReference type="EMBL" id="MDEN01000065">
    <property type="protein sequence ID" value="OCX17429.1"/>
    <property type="molecule type" value="Genomic_DNA"/>
</dbReference>
<feature type="transmembrane region" description="Helical" evidence="6">
    <location>
        <begin position="175"/>
        <end position="195"/>
    </location>
</feature>
<accession>A0A1C2DRP9</accession>
<protein>
    <recommendedName>
        <fullName evidence="7">EamA domain-containing protein</fullName>
    </recommendedName>
</protein>
<evidence type="ECO:0000256" key="5">
    <source>
        <dbReference type="ARBA" id="ARBA00023136"/>
    </source>
</evidence>
<comment type="caution">
    <text evidence="8">The sequence shown here is derived from an EMBL/GenBank/DDBJ whole genome shotgun (WGS) entry which is preliminary data.</text>
</comment>
<comment type="subcellular location">
    <subcellularLocation>
        <location evidence="1">Cell membrane</location>
        <topology evidence="1">Multi-pass membrane protein</topology>
    </subcellularLocation>
</comment>
<evidence type="ECO:0000256" key="2">
    <source>
        <dbReference type="ARBA" id="ARBA00022475"/>
    </source>
</evidence>
<dbReference type="InterPro" id="IPR000620">
    <property type="entry name" value="EamA_dom"/>
</dbReference>
<dbReference type="InterPro" id="IPR051258">
    <property type="entry name" value="Diverse_Substrate_Transporter"/>
</dbReference>
<dbReference type="InterPro" id="IPR037185">
    <property type="entry name" value="EmrE-like"/>
</dbReference>
<feature type="transmembrane region" description="Helical" evidence="6">
    <location>
        <begin position="240"/>
        <end position="259"/>
    </location>
</feature>
<feature type="transmembrane region" description="Helical" evidence="6">
    <location>
        <begin position="60"/>
        <end position="81"/>
    </location>
</feature>
<dbReference type="SUPFAM" id="SSF103481">
    <property type="entry name" value="Multidrug resistance efflux transporter EmrE"/>
    <property type="match status" value="2"/>
</dbReference>
<dbReference type="PANTHER" id="PTHR42920">
    <property type="entry name" value="OS03G0707200 PROTEIN-RELATED"/>
    <property type="match status" value="1"/>
</dbReference>
<dbReference type="Pfam" id="PF00892">
    <property type="entry name" value="EamA"/>
    <property type="match status" value="2"/>
</dbReference>
<evidence type="ECO:0000259" key="7">
    <source>
        <dbReference type="Pfam" id="PF00892"/>
    </source>
</evidence>
<evidence type="ECO:0000256" key="3">
    <source>
        <dbReference type="ARBA" id="ARBA00022692"/>
    </source>
</evidence>
<evidence type="ECO:0000256" key="6">
    <source>
        <dbReference type="SAM" id="Phobius"/>
    </source>
</evidence>
<evidence type="ECO:0000313" key="9">
    <source>
        <dbReference type="Proteomes" id="UP000095143"/>
    </source>
</evidence>
<organism evidence="8 9">
    <name type="scientific">Pseudomonas graminis</name>
    <dbReference type="NCBI Taxonomy" id="158627"/>
    <lineage>
        <taxon>Bacteria</taxon>
        <taxon>Pseudomonadati</taxon>
        <taxon>Pseudomonadota</taxon>
        <taxon>Gammaproteobacteria</taxon>
        <taxon>Pseudomonadales</taxon>
        <taxon>Pseudomonadaceae</taxon>
        <taxon>Pseudomonas</taxon>
    </lineage>
</organism>
<dbReference type="Proteomes" id="UP000095143">
    <property type="component" value="Unassembled WGS sequence"/>
</dbReference>
<name>A0A1C2DRP9_9PSED</name>
<feature type="domain" description="EamA" evidence="7">
    <location>
        <begin position="147"/>
        <end position="281"/>
    </location>
</feature>
<feature type="transmembrane region" description="Helical" evidence="6">
    <location>
        <begin position="87"/>
        <end position="107"/>
    </location>
</feature>
<dbReference type="OrthoDB" id="4167046at2"/>
<keyword evidence="4 6" id="KW-1133">Transmembrane helix</keyword>
<keyword evidence="3 6" id="KW-0812">Transmembrane</keyword>
<keyword evidence="2" id="KW-1003">Cell membrane</keyword>
<reference evidence="8 9" key="1">
    <citation type="submission" date="2016-08" db="EMBL/GenBank/DDBJ databases">
        <title>Whole genome sequence of Pseudomonas graminis strain UASWS1507, a potential biological control agent for agriculture.</title>
        <authorList>
            <person name="Crovadore J."/>
            <person name="Calmin G."/>
            <person name="Chablais R."/>
            <person name="Cochard B."/>
            <person name="Lefort F."/>
        </authorList>
    </citation>
    <scope>NUCLEOTIDE SEQUENCE [LARGE SCALE GENOMIC DNA]</scope>
    <source>
        <strain evidence="8 9">UASWS1507</strain>
    </source>
</reference>
<evidence type="ECO:0000313" key="8">
    <source>
        <dbReference type="EMBL" id="OCX17429.1"/>
    </source>
</evidence>
<feature type="transmembrane region" description="Helical" evidence="6">
    <location>
        <begin position="30"/>
        <end position="48"/>
    </location>
</feature>
<feature type="transmembrane region" description="Helical" evidence="6">
    <location>
        <begin position="114"/>
        <end position="132"/>
    </location>
</feature>
<sequence length="302" mass="33367">MLLLPPLFWAGNFIIGRALRDAIPPMTLSLWRWVIAMVFILPSAWKYIKRDHQQYLEHRWLLVRLSVTGVVAFNSLVYLGLRDTTAGNALLLNSCIPVLIAFFAAVFYRQRLRVMQYLGLLLSCAGVGIIIAHGDLQTFLAMKFSHGDLLVFCAMVSFALYTLWLRNVPQQIDRLGLMAVQIAVAFVFLIPLWGIEAFHGISAQWSPQAIGALLYLGAFPSVLAYVLFNMAVSRFGAAQAGLCIHLIPVFGAVLAVLFLHESFHLYHAAGMAAILTGIRLALKPSPVISQISSTTAQGKLNE</sequence>
<dbReference type="GO" id="GO:0005886">
    <property type="term" value="C:plasma membrane"/>
    <property type="evidence" value="ECO:0007669"/>
    <property type="project" value="UniProtKB-SubCell"/>
</dbReference>
<dbReference type="PANTHER" id="PTHR42920:SF11">
    <property type="entry name" value="INNER MEMBRANE PROTEIN YTFF"/>
    <property type="match status" value="1"/>
</dbReference>
<feature type="transmembrane region" description="Helical" evidence="6">
    <location>
        <begin position="265"/>
        <end position="282"/>
    </location>
</feature>
<evidence type="ECO:0000256" key="4">
    <source>
        <dbReference type="ARBA" id="ARBA00022989"/>
    </source>
</evidence>
<feature type="transmembrane region" description="Helical" evidence="6">
    <location>
        <begin position="144"/>
        <end position="163"/>
    </location>
</feature>
<gene>
    <name evidence="8" type="ORF">BBI10_18145</name>
</gene>
<keyword evidence="5 6" id="KW-0472">Membrane</keyword>